<keyword evidence="7 8" id="KW-0472">Membrane</keyword>
<protein>
    <submittedName>
        <fullName evidence="9">Nickel and cobalt resistance protein CnrA</fullName>
    </submittedName>
</protein>
<dbReference type="SUPFAM" id="SSF82693">
    <property type="entry name" value="Multidrug efflux transporter AcrB pore domain, PN1, PN2, PC1 and PC2 subdomains"/>
    <property type="match status" value="2"/>
</dbReference>
<organism evidence="9 10">
    <name type="scientific">Novipirellula herctigrandis</name>
    <dbReference type="NCBI Taxonomy" id="2527986"/>
    <lineage>
        <taxon>Bacteria</taxon>
        <taxon>Pseudomonadati</taxon>
        <taxon>Planctomycetota</taxon>
        <taxon>Planctomycetia</taxon>
        <taxon>Pirellulales</taxon>
        <taxon>Pirellulaceae</taxon>
        <taxon>Novipirellula</taxon>
    </lineage>
</organism>
<keyword evidence="6 8" id="KW-1133">Transmembrane helix</keyword>
<evidence type="ECO:0000256" key="2">
    <source>
        <dbReference type="ARBA" id="ARBA00010942"/>
    </source>
</evidence>
<feature type="transmembrane region" description="Helical" evidence="8">
    <location>
        <begin position="1107"/>
        <end position="1129"/>
    </location>
</feature>
<feature type="transmembrane region" description="Helical" evidence="8">
    <location>
        <begin position="573"/>
        <end position="598"/>
    </location>
</feature>
<feature type="transmembrane region" description="Helical" evidence="8">
    <location>
        <begin position="1079"/>
        <end position="1101"/>
    </location>
</feature>
<dbReference type="GO" id="GO:0005886">
    <property type="term" value="C:plasma membrane"/>
    <property type="evidence" value="ECO:0007669"/>
    <property type="project" value="UniProtKB-SubCell"/>
</dbReference>
<dbReference type="InterPro" id="IPR027463">
    <property type="entry name" value="AcrB_DN_DC_subdom"/>
</dbReference>
<evidence type="ECO:0000256" key="4">
    <source>
        <dbReference type="ARBA" id="ARBA00022475"/>
    </source>
</evidence>
<dbReference type="SUPFAM" id="SSF82866">
    <property type="entry name" value="Multidrug efflux transporter AcrB transmembrane domain"/>
    <property type="match status" value="2"/>
</dbReference>
<keyword evidence="5 8" id="KW-0812">Transmembrane</keyword>
<evidence type="ECO:0000256" key="3">
    <source>
        <dbReference type="ARBA" id="ARBA00022448"/>
    </source>
</evidence>
<accession>A0A5C5YV92</accession>
<dbReference type="NCBIfam" id="TIGR00914">
    <property type="entry name" value="2A0601"/>
    <property type="match status" value="1"/>
</dbReference>
<evidence type="ECO:0000313" key="9">
    <source>
        <dbReference type="EMBL" id="TWT78962.1"/>
    </source>
</evidence>
<keyword evidence="10" id="KW-1185">Reference proteome</keyword>
<dbReference type="InterPro" id="IPR001036">
    <property type="entry name" value="Acrflvin-R"/>
</dbReference>
<dbReference type="Pfam" id="PF00873">
    <property type="entry name" value="ACR_tran"/>
    <property type="match status" value="2"/>
</dbReference>
<feature type="transmembrane region" description="Helical" evidence="8">
    <location>
        <begin position="978"/>
        <end position="998"/>
    </location>
</feature>
<dbReference type="Gene3D" id="3.30.70.1440">
    <property type="entry name" value="Multidrug efflux transporter AcrB pore domain"/>
    <property type="match status" value="1"/>
</dbReference>
<dbReference type="EMBL" id="SJPJ01000001">
    <property type="protein sequence ID" value="TWT78962.1"/>
    <property type="molecule type" value="Genomic_DNA"/>
</dbReference>
<feature type="transmembrane region" description="Helical" evidence="8">
    <location>
        <begin position="12"/>
        <end position="31"/>
    </location>
</feature>
<feature type="transmembrane region" description="Helical" evidence="8">
    <location>
        <begin position="454"/>
        <end position="474"/>
    </location>
</feature>
<gene>
    <name evidence="9" type="primary">cnrA</name>
    <name evidence="9" type="ORF">CA13_03590</name>
</gene>
<evidence type="ECO:0000313" key="10">
    <source>
        <dbReference type="Proteomes" id="UP000315010"/>
    </source>
</evidence>
<dbReference type="PANTHER" id="PTHR32063:SF4">
    <property type="entry name" value="SLR6043 PROTEIN"/>
    <property type="match status" value="1"/>
</dbReference>
<dbReference type="PANTHER" id="PTHR32063">
    <property type="match status" value="1"/>
</dbReference>
<reference evidence="9 10" key="1">
    <citation type="submission" date="2019-02" db="EMBL/GenBank/DDBJ databases">
        <title>Deep-cultivation of Planctomycetes and their phenomic and genomic characterization uncovers novel biology.</title>
        <authorList>
            <person name="Wiegand S."/>
            <person name="Jogler M."/>
            <person name="Boedeker C."/>
            <person name="Pinto D."/>
            <person name="Vollmers J."/>
            <person name="Rivas-Marin E."/>
            <person name="Kohn T."/>
            <person name="Peeters S.H."/>
            <person name="Heuer A."/>
            <person name="Rast P."/>
            <person name="Oberbeckmann S."/>
            <person name="Bunk B."/>
            <person name="Jeske O."/>
            <person name="Meyerdierks A."/>
            <person name="Storesund J.E."/>
            <person name="Kallscheuer N."/>
            <person name="Luecker S."/>
            <person name="Lage O.M."/>
            <person name="Pohl T."/>
            <person name="Merkel B.J."/>
            <person name="Hornburger P."/>
            <person name="Mueller R.-W."/>
            <person name="Bruemmer F."/>
            <person name="Labrenz M."/>
            <person name="Spormann A.M."/>
            <person name="Op Den Camp H."/>
            <person name="Overmann J."/>
            <person name="Amann R."/>
            <person name="Jetten M.S.M."/>
            <person name="Mascher T."/>
            <person name="Medema M.H."/>
            <person name="Devos D.P."/>
            <person name="Kaster A.-K."/>
            <person name="Ovreas L."/>
            <person name="Rohde M."/>
            <person name="Galperin M.Y."/>
            <person name="Jogler C."/>
        </authorList>
    </citation>
    <scope>NUCLEOTIDE SEQUENCE [LARGE SCALE GENOMIC DNA]</scope>
    <source>
        <strain evidence="9 10">CA13</strain>
    </source>
</reference>
<feature type="transmembrane region" description="Helical" evidence="8">
    <location>
        <begin position="1031"/>
        <end position="1058"/>
    </location>
</feature>
<dbReference type="Gene3D" id="3.30.70.1430">
    <property type="entry name" value="Multidrug efflux transporter AcrB pore domain"/>
    <property type="match status" value="2"/>
</dbReference>
<comment type="caution">
    <text evidence="9">The sequence shown here is derived from an EMBL/GenBank/DDBJ whole genome shotgun (WGS) entry which is preliminary data.</text>
</comment>
<dbReference type="AlphaFoldDB" id="A0A5C5YV92"/>
<feature type="transmembrane region" description="Helical" evidence="8">
    <location>
        <begin position="622"/>
        <end position="647"/>
    </location>
</feature>
<dbReference type="GO" id="GO:0042910">
    <property type="term" value="F:xenobiotic transmembrane transporter activity"/>
    <property type="evidence" value="ECO:0007669"/>
    <property type="project" value="TreeGrafter"/>
</dbReference>
<feature type="transmembrane region" description="Helical" evidence="8">
    <location>
        <begin position="543"/>
        <end position="561"/>
    </location>
</feature>
<comment type="subcellular location">
    <subcellularLocation>
        <location evidence="1">Cell membrane</location>
        <topology evidence="1">Multi-pass membrane protein</topology>
    </subcellularLocation>
</comment>
<dbReference type="GO" id="GO:0008324">
    <property type="term" value="F:monoatomic cation transmembrane transporter activity"/>
    <property type="evidence" value="ECO:0007669"/>
    <property type="project" value="InterPro"/>
</dbReference>
<evidence type="ECO:0000256" key="5">
    <source>
        <dbReference type="ARBA" id="ARBA00022692"/>
    </source>
</evidence>
<proteinExistence type="inferred from homology"/>
<evidence type="ECO:0000256" key="1">
    <source>
        <dbReference type="ARBA" id="ARBA00004651"/>
    </source>
</evidence>
<feature type="transmembrane region" description="Helical" evidence="8">
    <location>
        <begin position="1005"/>
        <end position="1025"/>
    </location>
</feature>
<comment type="similarity">
    <text evidence="2">Belongs to the resistance-nodulation-cell division (RND) (TC 2.A.6) family.</text>
</comment>
<feature type="transmembrane region" description="Helical" evidence="8">
    <location>
        <begin position="424"/>
        <end position="447"/>
    </location>
</feature>
<evidence type="ECO:0000256" key="6">
    <source>
        <dbReference type="ARBA" id="ARBA00022989"/>
    </source>
</evidence>
<keyword evidence="4" id="KW-1003">Cell membrane</keyword>
<name>A0A5C5YV92_9BACT</name>
<dbReference type="Gene3D" id="1.20.1640.10">
    <property type="entry name" value="Multidrug efflux transporter AcrB transmembrane domain"/>
    <property type="match status" value="3"/>
</dbReference>
<evidence type="ECO:0000256" key="7">
    <source>
        <dbReference type="ARBA" id="ARBA00023136"/>
    </source>
</evidence>
<dbReference type="Gene3D" id="3.30.70.1320">
    <property type="entry name" value="Multidrug efflux transporter AcrB pore domain like"/>
    <property type="match status" value="1"/>
</dbReference>
<dbReference type="SUPFAM" id="SSF82714">
    <property type="entry name" value="Multidrug efflux transporter AcrB TolC docking domain, DN and DC subdomains"/>
    <property type="match status" value="2"/>
</dbReference>
<dbReference type="InterPro" id="IPR004763">
    <property type="entry name" value="CusA-like"/>
</dbReference>
<dbReference type="Proteomes" id="UP000315010">
    <property type="component" value="Unassembled WGS sequence"/>
</dbReference>
<dbReference type="OrthoDB" id="219750at2"/>
<sequence>MLNSIIRLSLRYRMLVVVVSLMVLVYGSYLATELPIDVFPDLDRPRVVLITECPGLATEEVETLVTQPIEIALLGANGVQAVRSQTTAGLNVIYIEFDWSTEIRAARQTVQERLATLEGVFPANIRPQMTPPASIMGQIVVAGIYRQTGPTGGQLAPIKKTPMMAELVCDENGISQVLAWKVTDRHAPQTWKPVEVDELQWNSGTAPISCNSIAESANANLIIGGTDYAATFLSQDRQNRELRTVTDWVIRPRLLKTTGIAEVFMQGGDRKQYQILINPTALLEYNVTLQDVERALGESNINTSGGFAVTGETERPIRILGRLGPDARVVLDDLRKIPVRNHPRRPVLLEQVARVTEGSQFKRGDGSVNGRMGIVFTVVKQPHVDTRDLTNRVVDAFAEVEASLPADVVVNAELFQLRNFIDRGIYNVAEAIAIGAVLVVIVLFLFLLNFRTTFITLTAIPLSLVLTTIVFRLMGWFTGSELSINVMTLGGIAVAMGELVDDAIVDVENIFRRLQENNRLPAEKRKTPLVIVYEASMEIRSSILFGTAVVILAFLPLFALTGVEGRLFSPLGLAYIVSILASFLVSMTVTPVLSYYLLPQSQAAHRERDGWLLRILKRTASVLIRISMAIPQSLLLISWLGVAIAAWQLAGLGRDFLPPFDEGSVQVNVTLPPGSSLDASNQVCGAIDAVFREKRVSASNPNGDILHFVRRTGRAEMDEHASPVNVGEYILSMNPALKRNREQVISGLLNRLRNEAPGVDIEVQQPLAHLISHMVSGVYAQIAIKIYGDDLNTLQQLAEQAKATIQEVPGITPPVVEPIRQTAELHIQLRSDDLAFYGLTRAYVANILQTALQGEVVSQVLEGQRRFDLLIRLEEEYRTDYKNLGRLRIDLPSDDDHKSRGQIELREVADISEGTGPNAVNRENARRRIVIRCNTDSRDLASAVEEIKQKLDQQVTMPVGYFIEYGGQFESQQRATRLIMILAAVSVMGMFLVLMLIFPSFRIVLQILNALPTAFIGGVVALVITQQSLTVASLVGFISLGGIAVRNGILLVTHYFHLMKKEGEEYSQAMILRGSLERLAPVLMTAITAGMGLLPLVLGGQEPGREILYPVATVILGGLITSTFCEFLIHPGLFWRFSGKDAAHLTQLTDSENGM</sequence>
<dbReference type="Gene3D" id="3.30.2090.10">
    <property type="entry name" value="Multidrug efflux transporter AcrB TolC docking domain, DN and DC subdomains"/>
    <property type="match status" value="2"/>
</dbReference>
<keyword evidence="3" id="KW-0813">Transport</keyword>
<dbReference type="RefSeq" id="WP_146394144.1">
    <property type="nucleotide sequence ID" value="NZ_SJPJ01000001.1"/>
</dbReference>
<evidence type="ECO:0000256" key="8">
    <source>
        <dbReference type="SAM" id="Phobius"/>
    </source>
</evidence>